<evidence type="ECO:0000313" key="3">
    <source>
        <dbReference type="Proteomes" id="UP000199062"/>
    </source>
</evidence>
<gene>
    <name evidence="2" type="ORF">SAMN05216559_0367</name>
</gene>
<feature type="transmembrane region" description="Helical" evidence="1">
    <location>
        <begin position="73"/>
        <end position="100"/>
    </location>
</feature>
<proteinExistence type="predicted"/>
<organism evidence="2 3">
    <name type="scientific">Halomicrobium zhouii</name>
    <dbReference type="NCBI Taxonomy" id="767519"/>
    <lineage>
        <taxon>Archaea</taxon>
        <taxon>Methanobacteriati</taxon>
        <taxon>Methanobacteriota</taxon>
        <taxon>Stenosarchaea group</taxon>
        <taxon>Halobacteria</taxon>
        <taxon>Halobacteriales</taxon>
        <taxon>Haloarculaceae</taxon>
        <taxon>Halomicrobium</taxon>
    </lineage>
</organism>
<accession>A0A1I6K8J3</accession>
<feature type="transmembrane region" description="Helical" evidence="1">
    <location>
        <begin position="326"/>
        <end position="345"/>
    </location>
</feature>
<name>A0A1I6K8J3_9EURY</name>
<keyword evidence="1" id="KW-1133">Transmembrane helix</keyword>
<feature type="transmembrane region" description="Helical" evidence="1">
    <location>
        <begin position="168"/>
        <end position="184"/>
    </location>
</feature>
<dbReference type="EMBL" id="FOZK01000001">
    <property type="protein sequence ID" value="SFR87526.1"/>
    <property type="molecule type" value="Genomic_DNA"/>
</dbReference>
<keyword evidence="3" id="KW-1185">Reference proteome</keyword>
<evidence type="ECO:0000256" key="1">
    <source>
        <dbReference type="SAM" id="Phobius"/>
    </source>
</evidence>
<evidence type="ECO:0000313" key="2">
    <source>
        <dbReference type="EMBL" id="SFR87526.1"/>
    </source>
</evidence>
<feature type="transmembrane region" description="Helical" evidence="1">
    <location>
        <begin position="213"/>
        <end position="233"/>
    </location>
</feature>
<protein>
    <recommendedName>
        <fullName evidence="4">Dolichyl-phosphate-mannose-protein mannosyltransferase</fullName>
    </recommendedName>
</protein>
<keyword evidence="1" id="KW-0472">Membrane</keyword>
<feature type="transmembrane region" description="Helical" evidence="1">
    <location>
        <begin position="288"/>
        <end position="306"/>
    </location>
</feature>
<sequence length="530" mass="59350">MVRDLDIRILAGEEMRRATALKILCVLTFISTAIGAFLAQNEVISEFIWSTLVYSDHIMETGHLSGDGNNPGYIVILSIFRLILGVSPELVVVLPIGILIGPFIYYAVTRSLFGTKLVALACTFYILTHITETAWHSVFAYAWARPLYLLCLVILISGLASSQNRIDNRYLYLFGIMVAALPWLHYTPEAWLILFAGTVLIIGYLDGQPWTEYLALGFVIMMSAYIGSTRIIYDTFLPSLFAMVEQETHSNPVQIFIVQIMSMIVGETSAVSKYQVAAGSPIYSRVRLAINVLIAGVILLSAPFVIKRIIAGIRASKPSIELPTYVYVGLVSTLFFHALVYGIVFSLSTQPLIFLGPILGLLALDQITKRKKVFVGFLVFLIVLSAVSVILRLGQFDIYYRRYSLIEPGVRWFSVYAQHDPYQDISVMSSSHLFYYFNYIASPENFQSVSINADHYAALVGDNKSVSGSADYMVADMRSKEVVVQGEHLNIQYEPLNTHHAEIQANTELQKVYSDGMSDYYRIEENQTSK</sequence>
<dbReference type="Proteomes" id="UP000199062">
    <property type="component" value="Unassembled WGS sequence"/>
</dbReference>
<evidence type="ECO:0008006" key="4">
    <source>
        <dbReference type="Google" id="ProtNLM"/>
    </source>
</evidence>
<dbReference type="AlphaFoldDB" id="A0A1I6K8J3"/>
<keyword evidence="1" id="KW-0812">Transmembrane</keyword>
<feature type="transmembrane region" description="Helical" evidence="1">
    <location>
        <begin position="374"/>
        <end position="394"/>
    </location>
</feature>
<feature type="transmembrane region" description="Helical" evidence="1">
    <location>
        <begin position="112"/>
        <end position="130"/>
    </location>
</feature>
<feature type="transmembrane region" description="Helical" evidence="1">
    <location>
        <begin position="20"/>
        <end position="39"/>
    </location>
</feature>
<feature type="transmembrane region" description="Helical" evidence="1">
    <location>
        <begin position="142"/>
        <end position="161"/>
    </location>
</feature>
<reference evidence="2 3" key="1">
    <citation type="submission" date="2016-10" db="EMBL/GenBank/DDBJ databases">
        <authorList>
            <person name="de Groot N.N."/>
        </authorList>
    </citation>
    <scope>NUCLEOTIDE SEQUENCE [LARGE SCALE GENOMIC DNA]</scope>
    <source>
        <strain evidence="2 3">CGMCC 1.10457</strain>
    </source>
</reference>